<keyword evidence="17" id="KW-1185">Reference proteome</keyword>
<accession>A0AAE0RVI7</accession>
<feature type="compositionally biased region" description="Polar residues" evidence="14">
    <location>
        <begin position="44"/>
        <end position="61"/>
    </location>
</feature>
<evidence type="ECO:0000313" key="16">
    <source>
        <dbReference type="EMBL" id="KAK3580467.1"/>
    </source>
</evidence>
<dbReference type="AlphaFoldDB" id="A0AAE0RVI7"/>
<dbReference type="GO" id="GO:0005759">
    <property type="term" value="C:mitochondrial matrix"/>
    <property type="evidence" value="ECO:0007669"/>
    <property type="project" value="UniProtKB-SubCell"/>
</dbReference>
<sequence>MGSVNGSFNPEQPGTHNIDVARKSDGIVPMTYIQTSGDIKDDYQANQPSNANTAGNLTRNLSDPVRINDTVETQTYKQPIRLQDQWRQEHNVMQLSETRDGGTVSRPIFGRDHEETKRMKQDKKKKVVLGEKGQQVKEGRHGFRTSTTDISYRSRKREKDYKKTIARLEAEVRQLRKENQTLLTRLSEIGSYQFTENNPNVADLSDANRPQKLADQFSELYDNEWTDAFEHLSEVDDSPEEETVRRLLNILQKIYAICLESTRKKDNDLRDKIVAYIGVCDEEKDEFVVMEKMRNLGELRLKNLEKNIDLVTKDVRQQVDGQPHGNLHESLYKYIDRCIRLCWLMSIKRPEMHIDFGDNPRYEGECNGGNKVPSLFDMTKFRSYTRIGMYVDYIVWPALYLYKDGPIIRKGVAQGLEKNAVLTEFTENE</sequence>
<evidence type="ECO:0000256" key="10">
    <source>
        <dbReference type="ARBA" id="ARBA00023128"/>
    </source>
</evidence>
<evidence type="ECO:0000256" key="1">
    <source>
        <dbReference type="ARBA" id="ARBA00004294"/>
    </source>
</evidence>
<feature type="region of interest" description="Disordered" evidence="14">
    <location>
        <begin position="114"/>
        <end position="144"/>
    </location>
</feature>
<keyword evidence="7" id="KW-1000">Mitochondrion outer membrane</keyword>
<keyword evidence="8 13" id="KW-0175">Coiled coil</keyword>
<evidence type="ECO:0000313" key="17">
    <source>
        <dbReference type="Proteomes" id="UP001195483"/>
    </source>
</evidence>
<evidence type="ECO:0000256" key="4">
    <source>
        <dbReference type="ARBA" id="ARBA00008233"/>
    </source>
</evidence>
<proteinExistence type="inferred from homology"/>
<dbReference type="EMBL" id="JAEAOA010002071">
    <property type="protein sequence ID" value="KAK3580467.1"/>
    <property type="molecule type" value="Genomic_DNA"/>
</dbReference>
<organism evidence="16 17">
    <name type="scientific">Potamilus streckersoni</name>
    <dbReference type="NCBI Taxonomy" id="2493646"/>
    <lineage>
        <taxon>Eukaryota</taxon>
        <taxon>Metazoa</taxon>
        <taxon>Spiralia</taxon>
        <taxon>Lophotrochozoa</taxon>
        <taxon>Mollusca</taxon>
        <taxon>Bivalvia</taxon>
        <taxon>Autobranchia</taxon>
        <taxon>Heteroconchia</taxon>
        <taxon>Palaeoheterodonta</taxon>
        <taxon>Unionida</taxon>
        <taxon>Unionoidea</taxon>
        <taxon>Unionidae</taxon>
        <taxon>Ambleminae</taxon>
        <taxon>Lampsilini</taxon>
        <taxon>Potamilus</taxon>
    </lineage>
</organism>
<feature type="compositionally biased region" description="Polar residues" evidence="14">
    <location>
        <begin position="1"/>
        <end position="15"/>
    </location>
</feature>
<evidence type="ECO:0000256" key="12">
    <source>
        <dbReference type="ARBA" id="ARBA00032687"/>
    </source>
</evidence>
<evidence type="ECO:0000256" key="8">
    <source>
        <dbReference type="ARBA" id="ARBA00023054"/>
    </source>
</evidence>
<comment type="caution">
    <text evidence="16">The sequence shown here is derived from an EMBL/GenBank/DDBJ whole genome shotgun (WGS) entry which is preliminary data.</text>
</comment>
<reference evidence="16" key="3">
    <citation type="submission" date="2023-05" db="EMBL/GenBank/DDBJ databases">
        <authorList>
            <person name="Smith C.H."/>
        </authorList>
    </citation>
    <scope>NUCLEOTIDE SEQUENCE</scope>
    <source>
        <strain evidence="16">CHS0354</strain>
        <tissue evidence="16">Mantle</tissue>
    </source>
</reference>
<reference evidence="16" key="1">
    <citation type="journal article" date="2021" name="Genome Biol. Evol.">
        <title>A High-Quality Reference Genome for a Parasitic Bivalve with Doubly Uniparental Inheritance (Bivalvia: Unionida).</title>
        <authorList>
            <person name="Smith C.H."/>
        </authorList>
    </citation>
    <scope>NUCLEOTIDE SEQUENCE</scope>
    <source>
        <strain evidence="16">CHS0354</strain>
    </source>
</reference>
<feature type="domain" description="Mitochondria-eating protein C-terminal" evidence="15">
    <location>
        <begin position="209"/>
        <end position="413"/>
    </location>
</feature>
<evidence type="ECO:0000259" key="15">
    <source>
        <dbReference type="Pfam" id="PF16026"/>
    </source>
</evidence>
<evidence type="ECO:0000256" key="14">
    <source>
        <dbReference type="SAM" id="MobiDB-lite"/>
    </source>
</evidence>
<evidence type="ECO:0000256" key="11">
    <source>
        <dbReference type="ARBA" id="ARBA00023136"/>
    </source>
</evidence>
<keyword evidence="10" id="KW-0496">Mitochondrion</keyword>
<evidence type="ECO:0000256" key="5">
    <source>
        <dbReference type="ARBA" id="ARBA00019863"/>
    </source>
</evidence>
<keyword evidence="6" id="KW-0963">Cytoplasm</keyword>
<evidence type="ECO:0000256" key="9">
    <source>
        <dbReference type="ARBA" id="ARBA00023121"/>
    </source>
</evidence>
<dbReference type="GO" id="GO:0005741">
    <property type="term" value="C:mitochondrial outer membrane"/>
    <property type="evidence" value="ECO:0007669"/>
    <property type="project" value="UniProtKB-SubCell"/>
</dbReference>
<dbReference type="InterPro" id="IPR031981">
    <property type="entry name" value="MIEAP_C"/>
</dbReference>
<reference evidence="16" key="2">
    <citation type="journal article" date="2021" name="Genome Biol. Evol.">
        <title>Developing a high-quality reference genome for a parasitic bivalve with doubly uniparental inheritance (Bivalvia: Unionida).</title>
        <authorList>
            <person name="Smith C.H."/>
        </authorList>
    </citation>
    <scope>NUCLEOTIDE SEQUENCE</scope>
    <source>
        <strain evidence="16">CHS0354</strain>
        <tissue evidence="16">Mantle</tissue>
    </source>
</reference>
<comment type="similarity">
    <text evidence="4">Belongs to the MIEAP family.</text>
</comment>
<keyword evidence="11" id="KW-0472">Membrane</keyword>
<feature type="coiled-coil region" evidence="13">
    <location>
        <begin position="158"/>
        <end position="185"/>
    </location>
</feature>
<evidence type="ECO:0000256" key="7">
    <source>
        <dbReference type="ARBA" id="ARBA00022787"/>
    </source>
</evidence>
<dbReference type="CDD" id="cd14686">
    <property type="entry name" value="bZIP"/>
    <property type="match status" value="1"/>
</dbReference>
<dbReference type="GO" id="GO:0035695">
    <property type="term" value="P:mitophagy by internal vacuole formation"/>
    <property type="evidence" value="ECO:0007669"/>
    <property type="project" value="TreeGrafter"/>
</dbReference>
<feature type="region of interest" description="Disordered" evidence="14">
    <location>
        <begin position="1"/>
        <end position="23"/>
    </location>
</feature>
<evidence type="ECO:0000256" key="13">
    <source>
        <dbReference type="SAM" id="Coils"/>
    </source>
</evidence>
<name>A0AAE0RVI7_9BIVA</name>
<dbReference type="InterPro" id="IPR026169">
    <property type="entry name" value="MIEAP"/>
</dbReference>
<dbReference type="GO" id="GO:0008289">
    <property type="term" value="F:lipid binding"/>
    <property type="evidence" value="ECO:0007669"/>
    <property type="project" value="UniProtKB-KW"/>
</dbReference>
<dbReference type="PANTHER" id="PTHR21771">
    <property type="entry name" value="MITOCHONDRIA-EATING PROTEIN-RELATED"/>
    <property type="match status" value="1"/>
</dbReference>
<feature type="region of interest" description="Disordered" evidence="14">
    <location>
        <begin position="43"/>
        <end position="62"/>
    </location>
</feature>
<dbReference type="Pfam" id="PF16026">
    <property type="entry name" value="MIEAP"/>
    <property type="match status" value="1"/>
</dbReference>
<dbReference type="Proteomes" id="UP001195483">
    <property type="component" value="Unassembled WGS sequence"/>
</dbReference>
<evidence type="ECO:0000256" key="6">
    <source>
        <dbReference type="ARBA" id="ARBA00022490"/>
    </source>
</evidence>
<protein>
    <recommendedName>
        <fullName evidence="5">Mitochondria-eating protein</fullName>
    </recommendedName>
    <alternativeName>
        <fullName evidence="12">Spermatogenesis-associated protein 18</fullName>
    </alternativeName>
</protein>
<evidence type="ECO:0000256" key="3">
    <source>
        <dbReference type="ARBA" id="ARBA00004496"/>
    </source>
</evidence>
<comment type="subcellular location">
    <subcellularLocation>
        <location evidence="3">Cytoplasm</location>
    </subcellularLocation>
    <subcellularLocation>
        <location evidence="2">Mitochondrion matrix</location>
    </subcellularLocation>
    <subcellularLocation>
        <location evidence="1">Mitochondrion outer membrane</location>
    </subcellularLocation>
</comment>
<gene>
    <name evidence="16" type="ORF">CHS0354_035511</name>
</gene>
<evidence type="ECO:0000256" key="2">
    <source>
        <dbReference type="ARBA" id="ARBA00004305"/>
    </source>
</evidence>
<dbReference type="GO" id="GO:0035694">
    <property type="term" value="P:mitochondrial protein catabolic process"/>
    <property type="evidence" value="ECO:0007669"/>
    <property type="project" value="InterPro"/>
</dbReference>
<keyword evidence="9" id="KW-0446">Lipid-binding</keyword>